<dbReference type="Gene3D" id="2.60.40.1180">
    <property type="entry name" value="Golgi alpha-mannosidase II"/>
    <property type="match status" value="1"/>
</dbReference>
<feature type="region of interest" description="Disordered" evidence="1">
    <location>
        <begin position="923"/>
        <end position="964"/>
    </location>
</feature>
<dbReference type="Pfam" id="PF12905">
    <property type="entry name" value="Glyco_hydro_101"/>
    <property type="match status" value="1"/>
</dbReference>
<sequence length="1004" mass="105735">MLAAGVAAPLAALAAPGRAGAEAPLVLRSAELTVALDPAFPRVLGYTWNATGDTLGGAVDGAGGPRTVTVDGTAATPAVAVTHHDAARADYRLTLPHLTLTLRLALSGAVLRLTTTGLTEAAGHPLTSFAVPGSGLVSVSDAQAGAGLAAVWLDPVYGHQTVHETIAPLAGLAAADWSPASYAMVSTGRLAAAIDSTTVDPARLAQRVAAGPDGARHAELAPGSWLHRGPAGDLVGLPEAAVIVTADRNGDGAADWQDGAVALREIMVDPPAADWSRTRVVQGIAMNFASNADQPFLTTLDEVKRAWLWTDGLPQALLLKGYQSEGHDSAHNDYAGHWNERAGGLADLRTLTRTAARYQASVGVHINAWEEYPEAHSFRWDRSNGPTDPGWAWLDQAWHLDTAKDQSDGAFAERFAALAAALPELGFVYTDTFWAAGYPAWRQAAAIASHHLPLGAEGDPEFERTGVFTYAGQTGNGLPSQIVRFLRNHQRDAWGHHPLLLAVRNTNYQGWQGQHDTRPWVAATFGTNLPTKFLQHHELLRLTADRAEFTGGVVASTESGGYRITRGGRTVMDGEAVFVPWPPTAPNRVYHWNPDGGATTWQLPPEWGSPAGVRAYPLTDTGRGDPVTLPVSGGGVRIDAAAGAPYVLYPKAAPARTPVAYGEGGHLADPGFLARTLADWAPSHPDGLAVADDGNGLPFLRVAAGAGRSVQQRPRGLAPGTYAASARVRITGGSRRAEIRVTGHGGAAAVNWLTDSPVPDRIAASRRSGTGFQPLRVLFTVAPGRQGKVLLTLAADDGPDGATADFADVRLVALPGADPAQGGHVLHEDFEHVDFGWGPFVYTGNGGSDPRTHLSETHRGYTRDTVSGRFSLKTFGDTTGLLYRTLPHTLRLEPGRSYRISFDYQADPGTDYRVRLGYDGPGGTAFEDALPPTASRALDSPPPAGPAPAGWTDSLPPQYSAPHRSYSRTVTIGPASDGTAWLGIVHAKGVAFVLDNLVVDDVSP</sequence>
<organism evidence="6 7">
    <name type="scientific">Mangrovactinospora gilvigrisea</name>
    <dbReference type="NCBI Taxonomy" id="1428644"/>
    <lineage>
        <taxon>Bacteria</taxon>
        <taxon>Bacillati</taxon>
        <taxon>Actinomycetota</taxon>
        <taxon>Actinomycetes</taxon>
        <taxon>Kitasatosporales</taxon>
        <taxon>Streptomycetaceae</taxon>
        <taxon>Mangrovactinospora</taxon>
    </lineage>
</organism>
<dbReference type="STRING" id="1428644.BIV57_04975"/>
<dbReference type="InterPro" id="IPR025706">
    <property type="entry name" value="Endoa_GalNAc"/>
</dbReference>
<feature type="domain" description="Glycosyl hydrolase 101 beta-sandwich" evidence="3">
    <location>
        <begin position="528"/>
        <end position="623"/>
    </location>
</feature>
<dbReference type="OrthoDB" id="273314at2"/>
<feature type="domain" description="Galactose mutarotase-like fold" evidence="5">
    <location>
        <begin position="27"/>
        <end position="256"/>
    </location>
</feature>
<proteinExistence type="predicted"/>
<accession>A0A1J7BIV9</accession>
<feature type="domain" description="Endo-alpha-N-acetylgalactosaminidase" evidence="2">
    <location>
        <begin position="257"/>
        <end position="519"/>
    </location>
</feature>
<evidence type="ECO:0000313" key="6">
    <source>
        <dbReference type="EMBL" id="OIV38607.1"/>
    </source>
</evidence>
<evidence type="ECO:0008006" key="8">
    <source>
        <dbReference type="Google" id="ProtNLM"/>
    </source>
</evidence>
<gene>
    <name evidence="6" type="ORF">BIV57_04975</name>
</gene>
<dbReference type="InterPro" id="IPR014718">
    <property type="entry name" value="GH-type_carb-bd"/>
</dbReference>
<feature type="domain" description="Endo-alpha-N-acetylgalactosaminidase" evidence="4">
    <location>
        <begin position="824"/>
        <end position="917"/>
    </location>
</feature>
<evidence type="ECO:0000313" key="7">
    <source>
        <dbReference type="Proteomes" id="UP000243342"/>
    </source>
</evidence>
<keyword evidence="7" id="KW-1185">Reference proteome</keyword>
<dbReference type="GO" id="GO:0033926">
    <property type="term" value="F:endo-alpha-N-acetylgalactosaminidase activity"/>
    <property type="evidence" value="ECO:0007669"/>
    <property type="project" value="InterPro"/>
</dbReference>
<dbReference type="Gene3D" id="2.60.120.260">
    <property type="entry name" value="Galactose-binding domain-like"/>
    <property type="match status" value="2"/>
</dbReference>
<dbReference type="InterPro" id="IPR013780">
    <property type="entry name" value="Glyco_hydro_b"/>
</dbReference>
<evidence type="ECO:0000259" key="2">
    <source>
        <dbReference type="Pfam" id="PF12905"/>
    </source>
</evidence>
<name>A0A1J7BIV9_9ACTN</name>
<dbReference type="Gene3D" id="2.70.98.10">
    <property type="match status" value="1"/>
</dbReference>
<dbReference type="InterPro" id="IPR035364">
    <property type="entry name" value="Beta_sandwich_GH101"/>
</dbReference>
<dbReference type="AlphaFoldDB" id="A0A1J7BIV9"/>
<comment type="caution">
    <text evidence="6">The sequence shown here is derived from an EMBL/GenBank/DDBJ whole genome shotgun (WGS) entry which is preliminary data.</text>
</comment>
<dbReference type="InterPro" id="IPR040633">
    <property type="entry name" value="Gal_mutarotas_3"/>
</dbReference>
<dbReference type="Pfam" id="PF17974">
    <property type="entry name" value="GalBD_like"/>
    <property type="match status" value="1"/>
</dbReference>
<protein>
    <recommendedName>
        <fullName evidence="8">Endo-alpha-N-acetylgalactosaminidase</fullName>
    </recommendedName>
</protein>
<evidence type="ECO:0000259" key="3">
    <source>
        <dbReference type="Pfam" id="PF17451"/>
    </source>
</evidence>
<evidence type="ECO:0000259" key="4">
    <source>
        <dbReference type="Pfam" id="PF17974"/>
    </source>
</evidence>
<dbReference type="RefSeq" id="WP_071655426.1">
    <property type="nucleotide sequence ID" value="NZ_MLCF01000017.1"/>
</dbReference>
<dbReference type="Gene3D" id="3.20.20.80">
    <property type="entry name" value="Glycosidases"/>
    <property type="match status" value="1"/>
</dbReference>
<dbReference type="Pfam" id="PF18080">
    <property type="entry name" value="Gal_mutarotas_3"/>
    <property type="match status" value="1"/>
</dbReference>
<dbReference type="Proteomes" id="UP000243342">
    <property type="component" value="Unassembled WGS sequence"/>
</dbReference>
<dbReference type="GO" id="GO:0030246">
    <property type="term" value="F:carbohydrate binding"/>
    <property type="evidence" value="ECO:0007669"/>
    <property type="project" value="InterPro"/>
</dbReference>
<reference evidence="6 7" key="1">
    <citation type="submission" date="2016-10" db="EMBL/GenBank/DDBJ databases">
        <title>Genome sequence of Streptomyces gilvigriseus MUSC 26.</title>
        <authorList>
            <person name="Lee L.-H."/>
            <person name="Ser H.-L."/>
        </authorList>
    </citation>
    <scope>NUCLEOTIDE SEQUENCE [LARGE SCALE GENOMIC DNA]</scope>
    <source>
        <strain evidence="6 7">MUSC 26</strain>
    </source>
</reference>
<evidence type="ECO:0000259" key="5">
    <source>
        <dbReference type="Pfam" id="PF18080"/>
    </source>
</evidence>
<dbReference type="InterPro" id="IPR040502">
    <property type="entry name" value="GH101_dom-6"/>
</dbReference>
<dbReference type="Pfam" id="PF17451">
    <property type="entry name" value="Glyco_hyd_101C"/>
    <property type="match status" value="1"/>
</dbReference>
<dbReference type="EMBL" id="MLCF01000017">
    <property type="protein sequence ID" value="OIV38607.1"/>
    <property type="molecule type" value="Genomic_DNA"/>
</dbReference>
<evidence type="ECO:0000256" key="1">
    <source>
        <dbReference type="SAM" id="MobiDB-lite"/>
    </source>
</evidence>